<dbReference type="EMBL" id="LSRX01001206">
    <property type="protein sequence ID" value="OLP82309.1"/>
    <property type="molecule type" value="Genomic_DNA"/>
</dbReference>
<comment type="caution">
    <text evidence="3">The sequence shown here is derived from an EMBL/GenBank/DDBJ whole genome shotgun (WGS) entry which is preliminary data.</text>
</comment>
<dbReference type="OrthoDB" id="10361890at2759"/>
<feature type="region of interest" description="Disordered" evidence="1">
    <location>
        <begin position="210"/>
        <end position="296"/>
    </location>
</feature>
<keyword evidence="4" id="KW-1185">Reference proteome</keyword>
<gene>
    <name evidence="3" type="ORF">AK812_SmicGene37046</name>
</gene>
<sequence>MFVVLALALLSRILSIRRDTLRLSHAFELGHAPSMTTSQLAQLSAFRLSKTGLPPLKVQIELSFPQGGLPPESHGESRYSDIAISHLISMLKKLMFSFGSEGFRSALEAIEQLGSLKDIAKAGPRQVARPGGCEFLDHRRTRHGDDVAGAKQPGALANDCKRLAFARRRSESSQAPLRGSTAAEVELGPSTQSLPLGLFAKDVWHSSSRNRAASMHGGTANRPSVDASLSRSSTRCDGSGPEADADNFVNDLPLTLAPAARSSTGPTSVALLPTAEPRARQRKDKVDEEEETYTLPSIAELPEMEGATPCSDRTIATLQFDDFETS</sequence>
<dbReference type="AlphaFoldDB" id="A0A1Q9CHA7"/>
<evidence type="ECO:0000256" key="2">
    <source>
        <dbReference type="SAM" id="SignalP"/>
    </source>
</evidence>
<organism evidence="3 4">
    <name type="scientific">Symbiodinium microadriaticum</name>
    <name type="common">Dinoflagellate</name>
    <name type="synonym">Zooxanthella microadriatica</name>
    <dbReference type="NCBI Taxonomy" id="2951"/>
    <lineage>
        <taxon>Eukaryota</taxon>
        <taxon>Sar</taxon>
        <taxon>Alveolata</taxon>
        <taxon>Dinophyceae</taxon>
        <taxon>Suessiales</taxon>
        <taxon>Symbiodiniaceae</taxon>
        <taxon>Symbiodinium</taxon>
    </lineage>
</organism>
<evidence type="ECO:0000313" key="3">
    <source>
        <dbReference type="EMBL" id="OLP82309.1"/>
    </source>
</evidence>
<feature type="compositionally biased region" description="Polar residues" evidence="1">
    <location>
        <begin position="227"/>
        <end position="236"/>
    </location>
</feature>
<evidence type="ECO:0000256" key="1">
    <source>
        <dbReference type="SAM" id="MobiDB-lite"/>
    </source>
</evidence>
<name>A0A1Q9CHA7_SYMMI</name>
<reference evidence="3 4" key="1">
    <citation type="submission" date="2016-02" db="EMBL/GenBank/DDBJ databases">
        <title>Genome analysis of coral dinoflagellate symbionts highlights evolutionary adaptations to a symbiotic lifestyle.</title>
        <authorList>
            <person name="Aranda M."/>
            <person name="Li Y."/>
            <person name="Liew Y.J."/>
            <person name="Baumgarten S."/>
            <person name="Simakov O."/>
            <person name="Wilson M."/>
            <person name="Piel J."/>
            <person name="Ashoor H."/>
            <person name="Bougouffa S."/>
            <person name="Bajic V.B."/>
            <person name="Ryu T."/>
            <person name="Ravasi T."/>
            <person name="Bayer T."/>
            <person name="Micklem G."/>
            <person name="Kim H."/>
            <person name="Bhak J."/>
            <person name="Lajeunesse T.C."/>
            <person name="Voolstra C.R."/>
        </authorList>
    </citation>
    <scope>NUCLEOTIDE SEQUENCE [LARGE SCALE GENOMIC DNA]</scope>
    <source>
        <strain evidence="3 4">CCMP2467</strain>
    </source>
</reference>
<accession>A0A1Q9CHA7</accession>
<protein>
    <submittedName>
        <fullName evidence="3">Uncharacterized protein</fullName>
    </submittedName>
</protein>
<keyword evidence="2" id="KW-0732">Signal</keyword>
<feature type="chain" id="PRO_5012503137" evidence="2">
    <location>
        <begin position="16"/>
        <end position="326"/>
    </location>
</feature>
<proteinExistence type="predicted"/>
<dbReference type="Proteomes" id="UP000186817">
    <property type="component" value="Unassembled WGS sequence"/>
</dbReference>
<evidence type="ECO:0000313" key="4">
    <source>
        <dbReference type="Proteomes" id="UP000186817"/>
    </source>
</evidence>
<feature type="signal peptide" evidence="2">
    <location>
        <begin position="1"/>
        <end position="15"/>
    </location>
</feature>